<feature type="transmembrane region" description="Helical" evidence="5">
    <location>
        <begin position="293"/>
        <end position="310"/>
    </location>
</feature>
<dbReference type="GO" id="GO:0008273">
    <property type="term" value="F:calcium, potassium:sodium antiporter activity"/>
    <property type="evidence" value="ECO:0007669"/>
    <property type="project" value="TreeGrafter"/>
</dbReference>
<evidence type="ECO:0000256" key="3">
    <source>
        <dbReference type="ARBA" id="ARBA00022989"/>
    </source>
</evidence>
<feature type="transmembrane region" description="Helical" evidence="5">
    <location>
        <begin position="6"/>
        <end position="26"/>
    </location>
</feature>
<evidence type="ECO:0000256" key="2">
    <source>
        <dbReference type="ARBA" id="ARBA00022692"/>
    </source>
</evidence>
<feature type="transmembrane region" description="Helical" evidence="5">
    <location>
        <begin position="236"/>
        <end position="255"/>
    </location>
</feature>
<comment type="subcellular location">
    <subcellularLocation>
        <location evidence="1">Membrane</location>
        <topology evidence="1">Multi-pass membrane protein</topology>
    </subcellularLocation>
</comment>
<dbReference type="GO" id="GO:0005262">
    <property type="term" value="F:calcium channel activity"/>
    <property type="evidence" value="ECO:0007669"/>
    <property type="project" value="TreeGrafter"/>
</dbReference>
<evidence type="ECO:0000313" key="8">
    <source>
        <dbReference type="Proteomes" id="UP000526302"/>
    </source>
</evidence>
<dbReference type="GO" id="GO:0005886">
    <property type="term" value="C:plasma membrane"/>
    <property type="evidence" value="ECO:0007669"/>
    <property type="project" value="TreeGrafter"/>
</dbReference>
<comment type="caution">
    <text evidence="7">The sequence shown here is derived from an EMBL/GenBank/DDBJ whole genome shotgun (WGS) entry which is preliminary data.</text>
</comment>
<gene>
    <name evidence="7" type="ORF">GX950_02545</name>
</gene>
<dbReference type="Gene3D" id="6.10.280.80">
    <property type="entry name" value="NCX, peripheral helical region"/>
    <property type="match status" value="1"/>
</dbReference>
<feature type="transmembrane region" description="Helical" evidence="5">
    <location>
        <begin position="261"/>
        <end position="281"/>
    </location>
</feature>
<evidence type="ECO:0000256" key="4">
    <source>
        <dbReference type="ARBA" id="ARBA00023136"/>
    </source>
</evidence>
<evidence type="ECO:0000256" key="1">
    <source>
        <dbReference type="ARBA" id="ARBA00004141"/>
    </source>
</evidence>
<dbReference type="InterPro" id="IPR004481">
    <property type="entry name" value="K/Na/Ca-exchanger"/>
</dbReference>
<evidence type="ECO:0000259" key="6">
    <source>
        <dbReference type="Pfam" id="PF01699"/>
    </source>
</evidence>
<dbReference type="PANTHER" id="PTHR10846:SF8">
    <property type="entry name" value="INNER MEMBRANE PROTEIN YRBG"/>
    <property type="match status" value="1"/>
</dbReference>
<feature type="transmembrane region" description="Helical" evidence="5">
    <location>
        <begin position="170"/>
        <end position="189"/>
    </location>
</feature>
<feature type="transmembrane region" description="Helical" evidence="5">
    <location>
        <begin position="129"/>
        <end position="149"/>
    </location>
</feature>
<name>A0A7K4BZL2_9ARCH</name>
<accession>A0A7K4BZL2</accession>
<dbReference type="Proteomes" id="UP000526302">
    <property type="component" value="Unassembled WGS sequence"/>
</dbReference>
<feature type="transmembrane region" description="Helical" evidence="5">
    <location>
        <begin position="68"/>
        <end position="92"/>
    </location>
</feature>
<evidence type="ECO:0000256" key="5">
    <source>
        <dbReference type="SAM" id="Phobius"/>
    </source>
</evidence>
<feature type="transmembrane region" description="Helical" evidence="5">
    <location>
        <begin position="38"/>
        <end position="62"/>
    </location>
</feature>
<feature type="transmembrane region" description="Helical" evidence="5">
    <location>
        <begin position="201"/>
        <end position="224"/>
    </location>
</feature>
<proteinExistence type="predicted"/>
<dbReference type="EMBL" id="JAAZKV010000018">
    <property type="protein sequence ID" value="NMA44668.1"/>
    <property type="molecule type" value="Genomic_DNA"/>
</dbReference>
<dbReference type="Gene3D" id="1.20.1420.30">
    <property type="entry name" value="NCX, central ion-binding region"/>
    <property type="match status" value="1"/>
</dbReference>
<keyword evidence="2 5" id="KW-0812">Transmembrane</keyword>
<dbReference type="InterPro" id="IPR004837">
    <property type="entry name" value="NaCa_Exmemb"/>
</dbReference>
<keyword evidence="3 5" id="KW-1133">Transmembrane helix</keyword>
<dbReference type="PANTHER" id="PTHR10846">
    <property type="entry name" value="SODIUM/POTASSIUM/CALCIUM EXCHANGER"/>
    <property type="match status" value="1"/>
</dbReference>
<sequence>MFSELVILFFGLIFLYWGAGFVVDGATKLAKKFGVSKLFIGMTVVTIGTTTPDLVVNILSTLNGNPALGIGTILGTNLVNILGIIGVTGLLFTVTTKKDVTKEAVFALCAVILVFVLSMVQIIGPTDTISSFEGLLMLVMFGIYLYLIYKESPKTKKFSIKIFETKATKHLLLGFFLLMVGGNLAVNGATMIAKTLNINDFIVGLTILAIGTALPELSTSIIAALKKQQEISVGNLLGSTVYNTVFILGITSIISPIDTKGYHKFFIFNILAIIILIVFLYTGRKNTISKIEGTLMLLAYIIIMASILIAI</sequence>
<feature type="domain" description="Sodium/calcium exchanger membrane region" evidence="6">
    <location>
        <begin position="171"/>
        <end position="305"/>
    </location>
</feature>
<reference evidence="7 8" key="1">
    <citation type="journal article" date="2020" name="Biotechnol. Biofuels">
        <title>New insights from the biogas microbiome by comprehensive genome-resolved metagenomics of nearly 1600 species originating from multiple anaerobic digesters.</title>
        <authorList>
            <person name="Campanaro S."/>
            <person name="Treu L."/>
            <person name="Rodriguez-R L.M."/>
            <person name="Kovalovszki A."/>
            <person name="Ziels R.M."/>
            <person name="Maus I."/>
            <person name="Zhu X."/>
            <person name="Kougias P.G."/>
            <person name="Basile A."/>
            <person name="Luo G."/>
            <person name="Schluter A."/>
            <person name="Konstantinidis K.T."/>
            <person name="Angelidaki I."/>
        </authorList>
    </citation>
    <scope>NUCLEOTIDE SEQUENCE [LARGE SCALE GENOMIC DNA]</scope>
    <source>
        <strain evidence="7">AS22ysBPME_79</strain>
    </source>
</reference>
<dbReference type="GO" id="GO:0006874">
    <property type="term" value="P:intracellular calcium ion homeostasis"/>
    <property type="evidence" value="ECO:0007669"/>
    <property type="project" value="TreeGrafter"/>
</dbReference>
<dbReference type="AlphaFoldDB" id="A0A7K4BZL2"/>
<protein>
    <submittedName>
        <fullName evidence="7">Sodium:calcium antiporter</fullName>
    </submittedName>
</protein>
<evidence type="ECO:0000313" key="7">
    <source>
        <dbReference type="EMBL" id="NMA44668.1"/>
    </source>
</evidence>
<keyword evidence="4 5" id="KW-0472">Membrane</keyword>
<dbReference type="InterPro" id="IPR044880">
    <property type="entry name" value="NCX_ion-bd_dom_sf"/>
</dbReference>
<feature type="domain" description="Sodium/calcium exchanger membrane region" evidence="6">
    <location>
        <begin position="5"/>
        <end position="149"/>
    </location>
</feature>
<dbReference type="Pfam" id="PF01699">
    <property type="entry name" value="Na_Ca_ex"/>
    <property type="match status" value="2"/>
</dbReference>
<organism evidence="7 8">
    <name type="scientific">Candidatus Iainarchaeum sp</name>
    <dbReference type="NCBI Taxonomy" id="3101447"/>
    <lineage>
        <taxon>Archaea</taxon>
        <taxon>Candidatus Iainarchaeota</taxon>
        <taxon>Candidatus Iainarchaeia</taxon>
        <taxon>Candidatus Iainarchaeales</taxon>
        <taxon>Candidatus Iainarchaeaceae</taxon>
        <taxon>Candidatus Iainarchaeum</taxon>
    </lineage>
</organism>
<feature type="transmembrane region" description="Helical" evidence="5">
    <location>
        <begin position="104"/>
        <end position="123"/>
    </location>
</feature>